<evidence type="ECO:0000313" key="3">
    <source>
        <dbReference type="Proteomes" id="UP001165122"/>
    </source>
</evidence>
<name>A0A9W7FJ89_9STRA</name>
<comment type="caution">
    <text evidence="2">The sequence shown here is derived from an EMBL/GenBank/DDBJ whole genome shotgun (WGS) entry which is preliminary data.</text>
</comment>
<feature type="transmembrane region" description="Helical" evidence="1">
    <location>
        <begin position="29"/>
        <end position="49"/>
    </location>
</feature>
<evidence type="ECO:0000313" key="2">
    <source>
        <dbReference type="EMBL" id="GMI13479.1"/>
    </source>
</evidence>
<gene>
    <name evidence="2" type="ORF">TrLO_g4206</name>
</gene>
<keyword evidence="1" id="KW-1133">Transmembrane helix</keyword>
<dbReference type="Proteomes" id="UP001165122">
    <property type="component" value="Unassembled WGS sequence"/>
</dbReference>
<proteinExistence type="predicted"/>
<sequence length="67" mass="7498">MTHTNFGDQADPAWYTPIVIAAFASAMNLWTYCGFSVVLCSILISFAHIKECTALNKLILTDFYAYI</sequence>
<accession>A0A9W7FJ89</accession>
<reference evidence="3" key="1">
    <citation type="journal article" date="2023" name="Commun. Biol.">
        <title>Genome analysis of Parmales, the sister group of diatoms, reveals the evolutionary specialization of diatoms from phago-mixotrophs to photoautotrophs.</title>
        <authorList>
            <person name="Ban H."/>
            <person name="Sato S."/>
            <person name="Yoshikawa S."/>
            <person name="Yamada K."/>
            <person name="Nakamura Y."/>
            <person name="Ichinomiya M."/>
            <person name="Sato N."/>
            <person name="Blanc-Mathieu R."/>
            <person name="Endo H."/>
            <person name="Kuwata A."/>
            <person name="Ogata H."/>
        </authorList>
    </citation>
    <scope>NUCLEOTIDE SEQUENCE [LARGE SCALE GENOMIC DNA]</scope>
    <source>
        <strain evidence="3">NIES 3700</strain>
    </source>
</reference>
<evidence type="ECO:0000256" key="1">
    <source>
        <dbReference type="SAM" id="Phobius"/>
    </source>
</evidence>
<keyword evidence="1" id="KW-0472">Membrane</keyword>
<dbReference type="EMBL" id="BRXW01000192">
    <property type="protein sequence ID" value="GMI13479.1"/>
    <property type="molecule type" value="Genomic_DNA"/>
</dbReference>
<dbReference type="AlphaFoldDB" id="A0A9W7FJ89"/>
<organism evidence="2 3">
    <name type="scientific">Triparma laevis f. longispina</name>
    <dbReference type="NCBI Taxonomy" id="1714387"/>
    <lineage>
        <taxon>Eukaryota</taxon>
        <taxon>Sar</taxon>
        <taxon>Stramenopiles</taxon>
        <taxon>Ochrophyta</taxon>
        <taxon>Bolidophyceae</taxon>
        <taxon>Parmales</taxon>
        <taxon>Triparmaceae</taxon>
        <taxon>Triparma</taxon>
    </lineage>
</organism>
<protein>
    <submittedName>
        <fullName evidence="2">Uncharacterized protein</fullName>
    </submittedName>
</protein>
<keyword evidence="1" id="KW-0812">Transmembrane</keyword>
<keyword evidence="3" id="KW-1185">Reference proteome</keyword>